<dbReference type="EMBL" id="JAYKBW010000005">
    <property type="protein sequence ID" value="MEB3074663.1"/>
    <property type="molecule type" value="Genomic_DNA"/>
</dbReference>
<evidence type="ECO:0000313" key="1">
    <source>
        <dbReference type="EMBL" id="MEB3074663.1"/>
    </source>
</evidence>
<sequence>MQAQKTKENFSQYFIKAFTTDQQVIEATITFYKEDRGNSTVLLDMFSKDETFTYTGGKVKVFVMTYHDALNHHYEMVSHEVRSLFYILRKRLEQQGIKLLIQGARRHYYMIRHFKQNFRAVKLVLGKRYDYDSAEIINIFDPENDFSQIATVQEQEEYFNQWFESIIGAKYDENKRDSE</sequence>
<keyword evidence="2" id="KW-1185">Reference proteome</keyword>
<protein>
    <submittedName>
        <fullName evidence="1">Uncharacterized protein</fullName>
    </submittedName>
</protein>
<accession>A0ABU5Z8G6</accession>
<name>A0ABU5Z8G6_9FLAO</name>
<proteinExistence type="predicted"/>
<reference evidence="1 2" key="1">
    <citation type="submission" date="2023-12" db="EMBL/GenBank/DDBJ databases">
        <title>Genomic sequences of Capnocytophaga and Parvimonas strains.</title>
        <authorList>
            <person name="Watt R.M."/>
            <person name="Wang M."/>
            <person name="Yang T."/>
            <person name="Tong W.M."/>
        </authorList>
    </citation>
    <scope>NUCLEOTIDE SEQUENCE [LARGE SCALE GENOMIC DNA]</scope>
    <source>
        <strain evidence="1 2">CCUG 13096</strain>
    </source>
</reference>
<organism evidence="1 2">
    <name type="scientific">Capnocytophaga gingivalis</name>
    <dbReference type="NCBI Taxonomy" id="1017"/>
    <lineage>
        <taxon>Bacteria</taxon>
        <taxon>Pseudomonadati</taxon>
        <taxon>Bacteroidota</taxon>
        <taxon>Flavobacteriia</taxon>
        <taxon>Flavobacteriales</taxon>
        <taxon>Flavobacteriaceae</taxon>
        <taxon>Capnocytophaga</taxon>
    </lineage>
</organism>
<evidence type="ECO:0000313" key="2">
    <source>
        <dbReference type="Proteomes" id="UP001311730"/>
    </source>
</evidence>
<dbReference type="Proteomes" id="UP001311730">
    <property type="component" value="Unassembled WGS sequence"/>
</dbReference>
<gene>
    <name evidence="1" type="ORF">VJJ08_05030</name>
</gene>
<dbReference type="RefSeq" id="WP_323983019.1">
    <property type="nucleotide sequence ID" value="NZ_JAYKBW010000005.1"/>
</dbReference>
<comment type="caution">
    <text evidence="1">The sequence shown here is derived from an EMBL/GenBank/DDBJ whole genome shotgun (WGS) entry which is preliminary data.</text>
</comment>